<accession>A0ABW3J1R0</accession>
<protein>
    <submittedName>
        <fullName evidence="1">Uncharacterized protein</fullName>
    </submittedName>
</protein>
<name>A0ABW3J1R0_9FLAO</name>
<proteinExistence type="predicted"/>
<organism evidence="1 2">
    <name type="scientific">Flavobacterium myungsuense</name>
    <dbReference type="NCBI Taxonomy" id="651823"/>
    <lineage>
        <taxon>Bacteria</taxon>
        <taxon>Pseudomonadati</taxon>
        <taxon>Bacteroidota</taxon>
        <taxon>Flavobacteriia</taxon>
        <taxon>Flavobacteriales</taxon>
        <taxon>Flavobacteriaceae</taxon>
        <taxon>Flavobacterium</taxon>
    </lineage>
</organism>
<dbReference type="Proteomes" id="UP001597051">
    <property type="component" value="Unassembled WGS sequence"/>
</dbReference>
<evidence type="ECO:0000313" key="2">
    <source>
        <dbReference type="Proteomes" id="UP001597051"/>
    </source>
</evidence>
<dbReference type="InterPro" id="IPR041197">
    <property type="entry name" value="LD_cluster3"/>
</dbReference>
<dbReference type="EMBL" id="JBHTIZ010000013">
    <property type="protein sequence ID" value="MFD0984043.1"/>
    <property type="molecule type" value="Genomic_DNA"/>
</dbReference>
<comment type="caution">
    <text evidence="1">The sequence shown here is derived from an EMBL/GenBank/DDBJ whole genome shotgun (WGS) entry which is preliminary data.</text>
</comment>
<sequence>MATTTLKNIFLSASVPLPERDQKYIETADIIAIRDSVIAFATVVLPHHRIIWGGHPSITPLIYYVMEKLDLNIQEHVTIYQSRLFEKFFLEDNNKFKNVILTDIIDNDREKSLLHMRERMLDESEFSAAVFIGGMEGIDGDKEKGIEGEYKMFIDRHPQALLLPIASTGAATKIVYDNLFPEEFKNERLVKDYGYMSLFQKLLIDKI</sequence>
<dbReference type="Pfam" id="PF18180">
    <property type="entry name" value="LD_cluster3"/>
    <property type="match status" value="1"/>
</dbReference>
<keyword evidence="2" id="KW-1185">Reference proteome</keyword>
<gene>
    <name evidence="1" type="ORF">ACFQ0S_06075</name>
</gene>
<evidence type="ECO:0000313" key="1">
    <source>
        <dbReference type="EMBL" id="MFD0984043.1"/>
    </source>
</evidence>
<reference evidence="2" key="1">
    <citation type="journal article" date="2019" name="Int. J. Syst. Evol. Microbiol.">
        <title>The Global Catalogue of Microorganisms (GCM) 10K type strain sequencing project: providing services to taxonomists for standard genome sequencing and annotation.</title>
        <authorList>
            <consortium name="The Broad Institute Genomics Platform"/>
            <consortium name="The Broad Institute Genome Sequencing Center for Infectious Disease"/>
            <person name="Wu L."/>
            <person name="Ma J."/>
        </authorList>
    </citation>
    <scope>NUCLEOTIDE SEQUENCE [LARGE SCALE GENOMIC DNA]</scope>
    <source>
        <strain evidence="2">CECT 7649</strain>
    </source>
</reference>
<dbReference type="RefSeq" id="WP_379756346.1">
    <property type="nucleotide sequence ID" value="NZ_JBHSYB010000025.1"/>
</dbReference>